<comment type="caution">
    <text evidence="1">The sequence shown here is derived from an EMBL/GenBank/DDBJ whole genome shotgun (WGS) entry which is preliminary data.</text>
</comment>
<gene>
    <name evidence="1" type="ORF">L3Q82_014355</name>
</gene>
<dbReference type="EMBL" id="CM041547">
    <property type="protein sequence ID" value="KAI3360020.1"/>
    <property type="molecule type" value="Genomic_DNA"/>
</dbReference>
<evidence type="ECO:0000313" key="2">
    <source>
        <dbReference type="Proteomes" id="UP000831701"/>
    </source>
</evidence>
<proteinExistence type="predicted"/>
<protein>
    <submittedName>
        <fullName evidence="1">Uncharacterized protein</fullName>
    </submittedName>
</protein>
<keyword evidence="2" id="KW-1185">Reference proteome</keyword>
<evidence type="ECO:0000313" key="1">
    <source>
        <dbReference type="EMBL" id="KAI3360020.1"/>
    </source>
</evidence>
<sequence length="169" mass="18434">MDPLAEKKVGQTWQTQMYCEGSRSLGTLKVDSSITQAEVTEVVRNCKLLCGKVPGVDEICPESTSSLWMLWGCLGSHASAAHCMEVGDSTSGVANCRVVVPLFKKGDRRVCSNYSYRGITLLSLPGKVTARVLERRIRPIVEPQDSGGTMRFLSRLWNTGPALYPPQGA</sequence>
<accession>A0ACB8VWD7</accession>
<name>A0ACB8VWD7_9TELE</name>
<reference evidence="1" key="1">
    <citation type="submission" date="2022-04" db="EMBL/GenBank/DDBJ databases">
        <title>Jade perch genome.</title>
        <authorList>
            <person name="Chao B."/>
        </authorList>
    </citation>
    <scope>NUCLEOTIDE SEQUENCE</scope>
    <source>
        <strain evidence="1">CB-2022</strain>
    </source>
</reference>
<dbReference type="Proteomes" id="UP000831701">
    <property type="component" value="Chromosome 17"/>
</dbReference>
<organism evidence="1 2">
    <name type="scientific">Scortum barcoo</name>
    <name type="common">barcoo grunter</name>
    <dbReference type="NCBI Taxonomy" id="214431"/>
    <lineage>
        <taxon>Eukaryota</taxon>
        <taxon>Metazoa</taxon>
        <taxon>Chordata</taxon>
        <taxon>Craniata</taxon>
        <taxon>Vertebrata</taxon>
        <taxon>Euteleostomi</taxon>
        <taxon>Actinopterygii</taxon>
        <taxon>Neopterygii</taxon>
        <taxon>Teleostei</taxon>
        <taxon>Neoteleostei</taxon>
        <taxon>Acanthomorphata</taxon>
        <taxon>Eupercaria</taxon>
        <taxon>Centrarchiformes</taxon>
        <taxon>Terapontoidei</taxon>
        <taxon>Terapontidae</taxon>
        <taxon>Scortum</taxon>
    </lineage>
</organism>